<dbReference type="GO" id="GO:0005764">
    <property type="term" value="C:lysosome"/>
    <property type="evidence" value="ECO:0007669"/>
    <property type="project" value="TreeGrafter"/>
</dbReference>
<dbReference type="FunFam" id="1.20.1270.50:FF:000002">
    <property type="entry name" value="Alpha-mannosidase"/>
    <property type="match status" value="1"/>
</dbReference>
<dbReference type="AlphaFoldDB" id="A0A914DBN7"/>
<dbReference type="Gene3D" id="3.20.110.10">
    <property type="entry name" value="Glycoside hydrolase 38, N terminal domain"/>
    <property type="match status" value="1"/>
</dbReference>
<dbReference type="Gene3D" id="1.20.1270.50">
    <property type="entry name" value="Glycoside hydrolase family 38, central domain"/>
    <property type="match status" value="1"/>
</dbReference>
<dbReference type="Pfam" id="PF07748">
    <property type="entry name" value="Glyco_hydro_38C"/>
    <property type="match status" value="1"/>
</dbReference>
<proteinExistence type="inferred from homology"/>
<comment type="cofactor">
    <cofactor evidence="1">
        <name>Zn(2+)</name>
        <dbReference type="ChEBI" id="CHEBI:29105"/>
    </cofactor>
</comment>
<dbReference type="InterPro" id="IPR037094">
    <property type="entry name" value="Glyco_hydro_38_cen_sf"/>
</dbReference>
<keyword evidence="6" id="KW-0326">Glycosidase</keyword>
<evidence type="ECO:0000256" key="3">
    <source>
        <dbReference type="ARBA" id="ARBA00022723"/>
    </source>
</evidence>
<dbReference type="InterPro" id="IPR011013">
    <property type="entry name" value="Gal_mutarotase_sf_dom"/>
</dbReference>
<keyword evidence="3" id="KW-0479">Metal-binding</keyword>
<dbReference type="InterPro" id="IPR000602">
    <property type="entry name" value="Glyco_hydro_38_N"/>
</dbReference>
<feature type="domain" description="Glycoside hydrolase family 38 N-terminal" evidence="7">
    <location>
        <begin position="1"/>
        <end position="69"/>
    </location>
</feature>
<evidence type="ECO:0000313" key="10">
    <source>
        <dbReference type="WBParaSite" id="ACRNAN_scaffold2306.g24770.t1"/>
    </source>
</evidence>
<dbReference type="PANTHER" id="PTHR11607:SF3">
    <property type="entry name" value="LYSOSOMAL ALPHA-MANNOSIDASE"/>
    <property type="match status" value="1"/>
</dbReference>
<dbReference type="InterPro" id="IPR050843">
    <property type="entry name" value="Glycosyl_Hydrlase_38"/>
</dbReference>
<dbReference type="InterPro" id="IPR028995">
    <property type="entry name" value="Glyco_hydro_57/38_cen_sf"/>
</dbReference>
<organism evidence="9 10">
    <name type="scientific">Acrobeloides nanus</name>
    <dbReference type="NCBI Taxonomy" id="290746"/>
    <lineage>
        <taxon>Eukaryota</taxon>
        <taxon>Metazoa</taxon>
        <taxon>Ecdysozoa</taxon>
        <taxon>Nematoda</taxon>
        <taxon>Chromadorea</taxon>
        <taxon>Rhabditida</taxon>
        <taxon>Tylenchina</taxon>
        <taxon>Cephalobomorpha</taxon>
        <taxon>Cephaloboidea</taxon>
        <taxon>Cephalobidae</taxon>
        <taxon>Acrobeloides</taxon>
    </lineage>
</organism>
<reference evidence="10" key="1">
    <citation type="submission" date="2022-11" db="UniProtKB">
        <authorList>
            <consortium name="WormBaseParasite"/>
        </authorList>
    </citation>
    <scope>IDENTIFICATION</scope>
</reference>
<evidence type="ECO:0000256" key="4">
    <source>
        <dbReference type="ARBA" id="ARBA00022801"/>
    </source>
</evidence>
<dbReference type="GO" id="GO:0046872">
    <property type="term" value="F:metal ion binding"/>
    <property type="evidence" value="ECO:0007669"/>
    <property type="project" value="UniProtKB-KW"/>
</dbReference>
<keyword evidence="4" id="KW-0378">Hydrolase</keyword>
<evidence type="ECO:0000256" key="1">
    <source>
        <dbReference type="ARBA" id="ARBA00001947"/>
    </source>
</evidence>
<evidence type="ECO:0000256" key="2">
    <source>
        <dbReference type="ARBA" id="ARBA00009792"/>
    </source>
</evidence>
<dbReference type="GO" id="GO:0030246">
    <property type="term" value="F:carbohydrate binding"/>
    <property type="evidence" value="ECO:0007669"/>
    <property type="project" value="InterPro"/>
</dbReference>
<dbReference type="Gene3D" id="2.60.40.1180">
    <property type="entry name" value="Golgi alpha-mannosidase II"/>
    <property type="match status" value="1"/>
</dbReference>
<dbReference type="InterPro" id="IPR013780">
    <property type="entry name" value="Glyco_hydro_b"/>
</dbReference>
<dbReference type="InterPro" id="IPR011682">
    <property type="entry name" value="Glyco_hydro_38_C"/>
</dbReference>
<protein>
    <submittedName>
        <fullName evidence="10">Alpha-mannosidase</fullName>
    </submittedName>
</protein>
<dbReference type="WBParaSite" id="ACRNAN_scaffold2306.g24770.t1">
    <property type="protein sequence ID" value="ACRNAN_scaffold2306.g24770.t1"/>
    <property type="gene ID" value="ACRNAN_scaffold2306.g24770"/>
</dbReference>
<keyword evidence="9" id="KW-1185">Reference proteome</keyword>
<dbReference type="SUPFAM" id="SSF88713">
    <property type="entry name" value="Glycoside hydrolase/deacetylase"/>
    <property type="match status" value="1"/>
</dbReference>
<sequence length="413" mass="46874">MGSDFQYTNSKMWFSNLDKLINHINSKTKDTGMTAFYSTPSCYMNAVKEYMQTGAFVPENKTTDFFPYASSENAYWTGYFTSKPAMKGLLTRQMNVFALSNDLTTQSSSEEIFERSIALAQHHDGITYNDKYVVTVYNPSSKEAVNLVKIPYYGTSEKDQVTVSDNRGTILNHTISPTLIMTQLGIPTQLRSPTIAPFQLWFSATIGPLGFKSYFVDTNGNTRKALKKRVKLPIEDKSKSKLASNEATLSNQFIKISFDENGQLYQLQDLQSPQQDIYNISQSFLWYKGASSGIKKQASGAYVFRPEPNTTAEEILIGGFHVETHLVQNDLFQEIQQTFNFFPNWVTQSVRLYNNKPYVEFEYTVGPLPSDLINLTSHEVITRYTVNSVNDISFTNNGMFTTDANGRQYIKRT</sequence>
<evidence type="ECO:0000259" key="7">
    <source>
        <dbReference type="Pfam" id="PF01074"/>
    </source>
</evidence>
<dbReference type="Pfam" id="PF01074">
    <property type="entry name" value="Glyco_hydro_38N"/>
    <property type="match status" value="1"/>
</dbReference>
<dbReference type="GO" id="GO:0004559">
    <property type="term" value="F:alpha-mannosidase activity"/>
    <property type="evidence" value="ECO:0007669"/>
    <property type="project" value="InterPro"/>
</dbReference>
<dbReference type="InterPro" id="IPR011330">
    <property type="entry name" value="Glyco_hydro/deAcase_b/a-brl"/>
</dbReference>
<feature type="domain" description="Glycosyl hydrolase family 38 C-terminal" evidence="8">
    <location>
        <begin position="249"/>
        <end position="412"/>
    </location>
</feature>
<dbReference type="SUPFAM" id="SSF88688">
    <property type="entry name" value="Families 57/38 glycoside transferase middle domain"/>
    <property type="match status" value="1"/>
</dbReference>
<dbReference type="GO" id="GO:0006013">
    <property type="term" value="P:mannose metabolic process"/>
    <property type="evidence" value="ECO:0007669"/>
    <property type="project" value="InterPro"/>
</dbReference>
<dbReference type="PANTHER" id="PTHR11607">
    <property type="entry name" value="ALPHA-MANNOSIDASE"/>
    <property type="match status" value="1"/>
</dbReference>
<dbReference type="SUPFAM" id="SSF74650">
    <property type="entry name" value="Galactose mutarotase-like"/>
    <property type="match status" value="1"/>
</dbReference>
<evidence type="ECO:0000313" key="9">
    <source>
        <dbReference type="Proteomes" id="UP000887540"/>
    </source>
</evidence>
<keyword evidence="5" id="KW-0862">Zinc</keyword>
<dbReference type="InterPro" id="IPR027291">
    <property type="entry name" value="Glyco_hydro_38_N_sf"/>
</dbReference>
<evidence type="ECO:0000256" key="5">
    <source>
        <dbReference type="ARBA" id="ARBA00022833"/>
    </source>
</evidence>
<evidence type="ECO:0000256" key="6">
    <source>
        <dbReference type="ARBA" id="ARBA00023295"/>
    </source>
</evidence>
<evidence type="ECO:0000259" key="8">
    <source>
        <dbReference type="Pfam" id="PF07748"/>
    </source>
</evidence>
<name>A0A914DBN7_9BILA</name>
<comment type="similarity">
    <text evidence="2">Belongs to the glycosyl hydrolase 38 family.</text>
</comment>
<dbReference type="Gene3D" id="2.70.98.30">
    <property type="entry name" value="Golgi alpha-mannosidase II, domain 4"/>
    <property type="match status" value="1"/>
</dbReference>
<accession>A0A914DBN7</accession>
<dbReference type="Proteomes" id="UP000887540">
    <property type="component" value="Unplaced"/>
</dbReference>